<dbReference type="GO" id="GO:0016020">
    <property type="term" value="C:membrane"/>
    <property type="evidence" value="ECO:0007669"/>
    <property type="project" value="UniProtKB-SubCell"/>
</dbReference>
<evidence type="ECO:0000256" key="4">
    <source>
        <dbReference type="ARBA" id="ARBA00023136"/>
    </source>
</evidence>
<feature type="transmembrane region" description="Helical" evidence="5">
    <location>
        <begin position="56"/>
        <end position="80"/>
    </location>
</feature>
<evidence type="ECO:0000313" key="8">
    <source>
        <dbReference type="Proteomes" id="UP000051236"/>
    </source>
</evidence>
<dbReference type="PROSITE" id="PS50819">
    <property type="entry name" value="INTEIN_ENDONUCLEASE"/>
    <property type="match status" value="1"/>
</dbReference>
<keyword evidence="8" id="KW-1185">Reference proteome</keyword>
<dbReference type="InterPro" id="IPR050598">
    <property type="entry name" value="AminoAcid_Transporter"/>
</dbReference>
<dbReference type="EMBL" id="AZGA01000088">
    <property type="protein sequence ID" value="KRM30488.1"/>
    <property type="molecule type" value="Genomic_DNA"/>
</dbReference>
<gene>
    <name evidence="7" type="ORF">FC83_GL001619</name>
</gene>
<keyword evidence="4 5" id="KW-0472">Membrane</keyword>
<dbReference type="AlphaFoldDB" id="A0A0R1XJX2"/>
<feature type="transmembrane region" description="Helical" evidence="5">
    <location>
        <begin position="407"/>
        <end position="428"/>
    </location>
</feature>
<dbReference type="PANTHER" id="PTHR11785:SF512">
    <property type="entry name" value="SOBREMESA, ISOFORM B"/>
    <property type="match status" value="1"/>
</dbReference>
<feature type="transmembrane region" description="Helical" evidence="5">
    <location>
        <begin position="340"/>
        <end position="360"/>
    </location>
</feature>
<dbReference type="PANTHER" id="PTHR11785">
    <property type="entry name" value="AMINO ACID TRANSPORTER"/>
    <property type="match status" value="1"/>
</dbReference>
<dbReference type="Gene3D" id="1.20.1740.10">
    <property type="entry name" value="Amino acid/polyamine transporter I"/>
    <property type="match status" value="1"/>
</dbReference>
<feature type="transmembrane region" description="Helical" evidence="5">
    <location>
        <begin position="208"/>
        <end position="231"/>
    </location>
</feature>
<evidence type="ECO:0000256" key="3">
    <source>
        <dbReference type="ARBA" id="ARBA00022989"/>
    </source>
</evidence>
<feature type="transmembrane region" description="Helical" evidence="5">
    <location>
        <begin position="24"/>
        <end position="44"/>
    </location>
</feature>
<dbReference type="STRING" id="1423734.FC83_GL001619"/>
<feature type="transmembrane region" description="Helical" evidence="5">
    <location>
        <begin position="294"/>
        <end position="319"/>
    </location>
</feature>
<reference evidence="7 8" key="1">
    <citation type="journal article" date="2015" name="Genome Announc.">
        <title>Expanding the biotechnology potential of lactobacilli through comparative genomics of 213 strains and associated genera.</title>
        <authorList>
            <person name="Sun Z."/>
            <person name="Harris H.M."/>
            <person name="McCann A."/>
            <person name="Guo C."/>
            <person name="Argimon S."/>
            <person name="Zhang W."/>
            <person name="Yang X."/>
            <person name="Jeffery I.B."/>
            <person name="Cooney J.C."/>
            <person name="Kagawa T.F."/>
            <person name="Liu W."/>
            <person name="Song Y."/>
            <person name="Salvetti E."/>
            <person name="Wrobel A."/>
            <person name="Rasinkangas P."/>
            <person name="Parkhill J."/>
            <person name="Rea M.C."/>
            <person name="O'Sullivan O."/>
            <person name="Ritari J."/>
            <person name="Douillard F.P."/>
            <person name="Paul Ross R."/>
            <person name="Yang R."/>
            <person name="Briner A.E."/>
            <person name="Felis G.E."/>
            <person name="de Vos W.M."/>
            <person name="Barrangou R."/>
            <person name="Klaenhammer T.R."/>
            <person name="Caufield P.W."/>
            <person name="Cui Y."/>
            <person name="Zhang H."/>
            <person name="O'Toole P.W."/>
        </authorList>
    </citation>
    <scope>NUCLEOTIDE SEQUENCE [LARGE SCALE GENOMIC DNA]</scope>
    <source>
        <strain evidence="7 8">DSM 18527</strain>
    </source>
</reference>
<comment type="caution">
    <text evidence="7">The sequence shown here is derived from an EMBL/GenBank/DDBJ whole genome shotgun (WGS) entry which is preliminary data.</text>
</comment>
<dbReference type="InterPro" id="IPR004042">
    <property type="entry name" value="Intein_endonuc_central"/>
</dbReference>
<dbReference type="eggNOG" id="COG0531">
    <property type="taxonomic scope" value="Bacteria"/>
</dbReference>
<proteinExistence type="predicted"/>
<protein>
    <submittedName>
        <fullName evidence="7">Amino acid transporter</fullName>
    </submittedName>
</protein>
<feature type="transmembrane region" description="Helical" evidence="5">
    <location>
        <begin position="243"/>
        <end position="263"/>
    </location>
</feature>
<dbReference type="Pfam" id="PF13520">
    <property type="entry name" value="AA_permease_2"/>
    <property type="match status" value="1"/>
</dbReference>
<keyword evidence="2 5" id="KW-0812">Transmembrane</keyword>
<evidence type="ECO:0000313" key="7">
    <source>
        <dbReference type="EMBL" id="KRM30488.1"/>
    </source>
</evidence>
<evidence type="ECO:0000256" key="1">
    <source>
        <dbReference type="ARBA" id="ARBA00004141"/>
    </source>
</evidence>
<evidence type="ECO:0000256" key="5">
    <source>
        <dbReference type="SAM" id="Phobius"/>
    </source>
</evidence>
<dbReference type="Proteomes" id="UP000051236">
    <property type="component" value="Unassembled WGS sequence"/>
</dbReference>
<dbReference type="GO" id="GO:0004519">
    <property type="term" value="F:endonuclease activity"/>
    <property type="evidence" value="ECO:0007669"/>
    <property type="project" value="InterPro"/>
</dbReference>
<accession>A0A0R1XJX2</accession>
<evidence type="ECO:0000256" key="2">
    <source>
        <dbReference type="ARBA" id="ARBA00022692"/>
    </source>
</evidence>
<feature type="transmembrane region" description="Helical" evidence="5">
    <location>
        <begin position="434"/>
        <end position="451"/>
    </location>
</feature>
<evidence type="ECO:0000259" key="6">
    <source>
        <dbReference type="PROSITE" id="PS50819"/>
    </source>
</evidence>
<keyword evidence="3 5" id="KW-1133">Transmembrane helix</keyword>
<organism evidence="7 8">
    <name type="scientific">Agrilactobacillus composti DSM 18527 = JCM 14202</name>
    <dbReference type="NCBI Taxonomy" id="1423734"/>
    <lineage>
        <taxon>Bacteria</taxon>
        <taxon>Bacillati</taxon>
        <taxon>Bacillota</taxon>
        <taxon>Bacilli</taxon>
        <taxon>Lactobacillales</taxon>
        <taxon>Lactobacillaceae</taxon>
        <taxon>Agrilactobacillus</taxon>
    </lineage>
</organism>
<comment type="subcellular location">
    <subcellularLocation>
        <location evidence="1">Membrane</location>
        <topology evidence="1">Multi-pass membrane protein</topology>
    </subcellularLocation>
</comment>
<dbReference type="PATRIC" id="fig|1423734.3.peg.1639"/>
<sequence length="461" mass="49915">MEQSSQSATGVMKHTTKVALKRDLGLWSALALVIGTIIGSGIFFKQASVLDAAGGTTMALGAWLLGGIITLTSGLSIAEIGSQMPETGGLYHYMENMYNKFWGFLSGWMQIIVYGPSMIASLALYLGVLVTDFFGIGNKWLVPVGLIAIAFIGLINFLSNRFGASIAIIITLCKLVPITMIIVFGLFFGNGNAFGQSVQHITSQAGSGFGVAVLATLFAYDGWVLVANMGGEIKNPKKMLPKAIGLGILLVSVIYLLVTFGIYRVMPAAEIHRLGQNATPAFAKLAFGGLGGKILNIGIIISILGCMNGKIMTFPRIMWKMADNKELPFSDKLAYINKKTLSPIYAIVTVLGIAMLLVLFANPDRLSDLCITTVYIFYVMAFVGLFKLRRREQTTAQIDKQSFRVPFYPLTPIIAILGAGFVIFSEVINDPMGILFSIIIVASGIPIYYYFKKKHAQPVAH</sequence>
<dbReference type="GO" id="GO:0015179">
    <property type="term" value="F:L-amino acid transmembrane transporter activity"/>
    <property type="evidence" value="ECO:0007669"/>
    <property type="project" value="TreeGrafter"/>
</dbReference>
<feature type="transmembrane region" description="Helical" evidence="5">
    <location>
        <begin position="166"/>
        <end position="188"/>
    </location>
</feature>
<feature type="transmembrane region" description="Helical" evidence="5">
    <location>
        <begin position="101"/>
        <end position="128"/>
    </location>
</feature>
<dbReference type="PIRSF" id="PIRSF006060">
    <property type="entry name" value="AA_transporter"/>
    <property type="match status" value="1"/>
</dbReference>
<feature type="transmembrane region" description="Helical" evidence="5">
    <location>
        <begin position="366"/>
        <end position="386"/>
    </location>
</feature>
<feature type="domain" description="DOD-type homing endonuclease" evidence="6">
    <location>
        <begin position="183"/>
        <end position="262"/>
    </location>
</feature>
<feature type="transmembrane region" description="Helical" evidence="5">
    <location>
        <begin position="140"/>
        <end position="159"/>
    </location>
</feature>
<dbReference type="InterPro" id="IPR002293">
    <property type="entry name" value="AA/rel_permease1"/>
</dbReference>
<name>A0A0R1XJX2_9LACO</name>